<accession>A0A5B6YWT7</accession>
<dbReference type="AlphaFoldDB" id="A0A5B6YWT7"/>
<sequence>MDDLGVAHDSQDNFCVFRHKGKNIRIPSLKPKVSDTEEKPKPSPSVPYTLDSNCEVLRSIPHTPDEQTLSIVNQVECEHPRRVFDPMSDKMKNGLLTPVQHNDISLVSLESKIVTSSLVSQLSTQESTCINLFISTPVSSQCVDPDFVPSISCSSNLTSKSIGTFSAILEFGPNAYLLDIPLDLNISSIVHMEDMLSNRGTLELRVLLDGFLAGGAVISPILDPVSPPIQEPSLTYDEFLLASPDPVSSDDAILCFRGLRYCSSSAYWFHVLVLRHADSLFLEPFPHYNSPESSFS</sequence>
<name>A0A5B6YWT7_DAVIN</name>
<organism evidence="2">
    <name type="scientific">Davidia involucrata</name>
    <name type="common">Dove tree</name>
    <dbReference type="NCBI Taxonomy" id="16924"/>
    <lineage>
        <taxon>Eukaryota</taxon>
        <taxon>Viridiplantae</taxon>
        <taxon>Streptophyta</taxon>
        <taxon>Embryophyta</taxon>
        <taxon>Tracheophyta</taxon>
        <taxon>Spermatophyta</taxon>
        <taxon>Magnoliopsida</taxon>
        <taxon>eudicotyledons</taxon>
        <taxon>Gunneridae</taxon>
        <taxon>Pentapetalae</taxon>
        <taxon>asterids</taxon>
        <taxon>Cornales</taxon>
        <taxon>Nyssaceae</taxon>
        <taxon>Davidia</taxon>
    </lineage>
</organism>
<evidence type="ECO:0000256" key="1">
    <source>
        <dbReference type="SAM" id="MobiDB-lite"/>
    </source>
</evidence>
<reference evidence="2" key="1">
    <citation type="submission" date="2019-08" db="EMBL/GenBank/DDBJ databases">
        <title>Reference gene set and small RNA set construction with multiple tissues from Davidia involucrata Baill.</title>
        <authorList>
            <person name="Yang H."/>
            <person name="Zhou C."/>
            <person name="Li G."/>
            <person name="Wang J."/>
            <person name="Gao P."/>
            <person name="Wang M."/>
            <person name="Wang R."/>
            <person name="Zhao Y."/>
        </authorList>
    </citation>
    <scope>NUCLEOTIDE SEQUENCE</scope>
    <source>
        <tissue evidence="2">Mixed with DoveR01_LX</tissue>
    </source>
</reference>
<feature type="compositionally biased region" description="Basic and acidic residues" evidence="1">
    <location>
        <begin position="32"/>
        <end position="41"/>
    </location>
</feature>
<protein>
    <submittedName>
        <fullName evidence="2">Uncharacterized protein</fullName>
    </submittedName>
</protein>
<gene>
    <name evidence="2" type="ORF">Din_005606</name>
</gene>
<feature type="region of interest" description="Disordered" evidence="1">
    <location>
        <begin position="28"/>
        <end position="47"/>
    </location>
</feature>
<evidence type="ECO:0000313" key="2">
    <source>
        <dbReference type="EMBL" id="MPA36165.1"/>
    </source>
</evidence>
<dbReference type="EMBL" id="GHES01005606">
    <property type="protein sequence ID" value="MPA36165.1"/>
    <property type="molecule type" value="Transcribed_RNA"/>
</dbReference>
<proteinExistence type="predicted"/>